<keyword evidence="5" id="KW-0539">Nucleus</keyword>
<evidence type="ECO:0000256" key="6">
    <source>
        <dbReference type="SAM" id="MobiDB-lite"/>
    </source>
</evidence>
<dbReference type="PANTHER" id="PTHR31100:SF15">
    <property type="entry name" value="AT-HOOK MOTIF NUCLEAR-LOCALIZED PROTEIN 24-RELATED"/>
    <property type="match status" value="1"/>
</dbReference>
<evidence type="ECO:0000256" key="4">
    <source>
        <dbReference type="ARBA" id="ARBA00023163"/>
    </source>
</evidence>
<dbReference type="PROSITE" id="PS51742">
    <property type="entry name" value="PPC"/>
    <property type="match status" value="1"/>
</dbReference>
<evidence type="ECO:0000256" key="1">
    <source>
        <dbReference type="ARBA" id="ARBA00004123"/>
    </source>
</evidence>
<sequence>MDPMAHGNALRPPFHLHQFHQQQPQNSENDQQRGTAGLTHLDCDHRSTNINSPSASNIGELGEEIAANAGDGEGVTRRPRGRPAGSKNRPRPPIIITQDSANTLRTHVIEISDGCDIMESIATFARRRQRGVSIMNGSGTVANVSLRQTASPGAVVNLHGRFEILSLSGSFLPPPAPPAATGVTIYLAGGQGQVVGGSVVGALLASGPVIIMAASFSNAAYERLPLEEDEHQIPMMPGSLGSPREAIGGGQQGQQIIGAADPNVPLFHGMAPNLLNSVQLPAEAYNWAAGRPPF</sequence>
<evidence type="ECO:0000313" key="8">
    <source>
        <dbReference type="EMBL" id="GMH26622.1"/>
    </source>
</evidence>
<evidence type="ECO:0000313" key="9">
    <source>
        <dbReference type="Proteomes" id="UP001279734"/>
    </source>
</evidence>
<accession>A0AAD3Y256</accession>
<comment type="subcellular location">
    <subcellularLocation>
        <location evidence="1 5">Nucleus</location>
    </subcellularLocation>
</comment>
<dbReference type="FunFam" id="3.30.1330.80:FF:000001">
    <property type="entry name" value="AT-hook motif nuclear-localized protein"/>
    <property type="match status" value="1"/>
</dbReference>
<name>A0AAD3Y256_NEPGR</name>
<evidence type="ECO:0000256" key="2">
    <source>
        <dbReference type="ARBA" id="ARBA00023015"/>
    </source>
</evidence>
<dbReference type="PANTHER" id="PTHR31100">
    <property type="entry name" value="AT-HOOK MOTIF NUCLEAR-LOCALIZED PROTEIN 15"/>
    <property type="match status" value="1"/>
</dbReference>
<protein>
    <recommendedName>
        <fullName evidence="5">AT-hook motif nuclear-localized protein</fullName>
    </recommendedName>
</protein>
<keyword evidence="2 5" id="KW-0805">Transcription regulation</keyword>
<feature type="compositionally biased region" description="Low complexity" evidence="6">
    <location>
        <begin position="19"/>
        <end position="29"/>
    </location>
</feature>
<dbReference type="PIRSF" id="PIRSF016021">
    <property type="entry name" value="ESCAROLA"/>
    <property type="match status" value="1"/>
</dbReference>
<evidence type="ECO:0000256" key="5">
    <source>
        <dbReference type="PIRNR" id="PIRNR016021"/>
    </source>
</evidence>
<dbReference type="Gene3D" id="3.30.1330.80">
    <property type="entry name" value="Hypothetical protein, similar to alpha- acetolactate decarboxylase, domain 2"/>
    <property type="match status" value="1"/>
</dbReference>
<dbReference type="Proteomes" id="UP001279734">
    <property type="component" value="Unassembled WGS sequence"/>
</dbReference>
<comment type="caution">
    <text evidence="8">The sequence shown here is derived from an EMBL/GenBank/DDBJ whole genome shotgun (WGS) entry which is preliminary data.</text>
</comment>
<dbReference type="GO" id="GO:0005634">
    <property type="term" value="C:nucleus"/>
    <property type="evidence" value="ECO:0007669"/>
    <property type="project" value="UniProtKB-SubCell"/>
</dbReference>
<feature type="compositionally biased region" description="Polar residues" evidence="6">
    <location>
        <begin position="48"/>
        <end position="57"/>
    </location>
</feature>
<proteinExistence type="predicted"/>
<feature type="domain" description="PPC" evidence="7">
    <location>
        <begin position="101"/>
        <end position="237"/>
    </location>
</feature>
<gene>
    <name evidence="8" type="ORF">Nepgr_028465</name>
</gene>
<keyword evidence="3 5" id="KW-0238">DNA-binding</keyword>
<organism evidence="8 9">
    <name type="scientific">Nepenthes gracilis</name>
    <name type="common">Slender pitcher plant</name>
    <dbReference type="NCBI Taxonomy" id="150966"/>
    <lineage>
        <taxon>Eukaryota</taxon>
        <taxon>Viridiplantae</taxon>
        <taxon>Streptophyta</taxon>
        <taxon>Embryophyta</taxon>
        <taxon>Tracheophyta</taxon>
        <taxon>Spermatophyta</taxon>
        <taxon>Magnoliopsida</taxon>
        <taxon>eudicotyledons</taxon>
        <taxon>Gunneridae</taxon>
        <taxon>Pentapetalae</taxon>
        <taxon>Caryophyllales</taxon>
        <taxon>Nepenthaceae</taxon>
        <taxon>Nepenthes</taxon>
    </lineage>
</organism>
<keyword evidence="4 5" id="KW-0804">Transcription</keyword>
<dbReference type="InterPro" id="IPR014476">
    <property type="entry name" value="AHL15-29"/>
</dbReference>
<dbReference type="EMBL" id="BSYO01000031">
    <property type="protein sequence ID" value="GMH26622.1"/>
    <property type="molecule type" value="Genomic_DNA"/>
</dbReference>
<dbReference type="CDD" id="cd11378">
    <property type="entry name" value="DUF296"/>
    <property type="match status" value="1"/>
</dbReference>
<dbReference type="GO" id="GO:0010228">
    <property type="term" value="P:vegetative to reproductive phase transition of meristem"/>
    <property type="evidence" value="ECO:0007669"/>
    <property type="project" value="TreeGrafter"/>
</dbReference>
<dbReference type="SUPFAM" id="SSF117856">
    <property type="entry name" value="AF0104/ALDC/Ptd012-like"/>
    <property type="match status" value="1"/>
</dbReference>
<reference evidence="8" key="1">
    <citation type="submission" date="2023-05" db="EMBL/GenBank/DDBJ databases">
        <title>Nepenthes gracilis genome sequencing.</title>
        <authorList>
            <person name="Fukushima K."/>
        </authorList>
    </citation>
    <scope>NUCLEOTIDE SEQUENCE</scope>
    <source>
        <strain evidence="8">SING2019-196</strain>
    </source>
</reference>
<evidence type="ECO:0000256" key="3">
    <source>
        <dbReference type="ARBA" id="ARBA00023125"/>
    </source>
</evidence>
<keyword evidence="9" id="KW-1185">Reference proteome</keyword>
<dbReference type="AlphaFoldDB" id="A0AAD3Y256"/>
<dbReference type="GO" id="GO:0003680">
    <property type="term" value="F:minor groove of adenine-thymine-rich DNA binding"/>
    <property type="evidence" value="ECO:0007669"/>
    <property type="project" value="UniProtKB-UniRule"/>
</dbReference>
<comment type="function">
    <text evidence="5">Transcription factor that specifically binds AT-rich DNA sequences related to the nuclear matrix attachment regions (MARs).</text>
</comment>
<dbReference type="GO" id="GO:0003700">
    <property type="term" value="F:DNA-binding transcription factor activity"/>
    <property type="evidence" value="ECO:0007669"/>
    <property type="project" value="TreeGrafter"/>
</dbReference>
<evidence type="ECO:0000259" key="7">
    <source>
        <dbReference type="PROSITE" id="PS51742"/>
    </source>
</evidence>
<dbReference type="InterPro" id="IPR005175">
    <property type="entry name" value="PPC_dom"/>
</dbReference>
<feature type="region of interest" description="Disordered" evidence="6">
    <location>
        <begin position="19"/>
        <end position="94"/>
    </location>
</feature>
<dbReference type="Pfam" id="PF03479">
    <property type="entry name" value="PCC"/>
    <property type="match status" value="1"/>
</dbReference>